<accession>A0A448XAA8</accession>
<keyword evidence="3" id="KW-1185">Reference proteome</keyword>
<proteinExistence type="predicted"/>
<gene>
    <name evidence="2" type="ORF">PXEA_LOCUS25599</name>
</gene>
<evidence type="ECO:0000256" key="1">
    <source>
        <dbReference type="SAM" id="MobiDB-lite"/>
    </source>
</evidence>
<feature type="region of interest" description="Disordered" evidence="1">
    <location>
        <begin position="142"/>
        <end position="210"/>
    </location>
</feature>
<dbReference type="Proteomes" id="UP000784294">
    <property type="component" value="Unassembled WGS sequence"/>
</dbReference>
<evidence type="ECO:0000313" key="3">
    <source>
        <dbReference type="Proteomes" id="UP000784294"/>
    </source>
</evidence>
<dbReference type="EMBL" id="CAAALY010130949">
    <property type="protein sequence ID" value="VEL32159.1"/>
    <property type="molecule type" value="Genomic_DNA"/>
</dbReference>
<reference evidence="2" key="1">
    <citation type="submission" date="2018-11" db="EMBL/GenBank/DDBJ databases">
        <authorList>
            <consortium name="Pathogen Informatics"/>
        </authorList>
    </citation>
    <scope>NUCLEOTIDE SEQUENCE</scope>
</reference>
<name>A0A448XAA8_9PLAT</name>
<organism evidence="2 3">
    <name type="scientific">Protopolystoma xenopodis</name>
    <dbReference type="NCBI Taxonomy" id="117903"/>
    <lineage>
        <taxon>Eukaryota</taxon>
        <taxon>Metazoa</taxon>
        <taxon>Spiralia</taxon>
        <taxon>Lophotrochozoa</taxon>
        <taxon>Platyhelminthes</taxon>
        <taxon>Monogenea</taxon>
        <taxon>Polyopisthocotylea</taxon>
        <taxon>Polystomatidea</taxon>
        <taxon>Polystomatidae</taxon>
        <taxon>Protopolystoma</taxon>
    </lineage>
</organism>
<feature type="compositionally biased region" description="Basic and acidic residues" evidence="1">
    <location>
        <begin position="142"/>
        <end position="156"/>
    </location>
</feature>
<comment type="caution">
    <text evidence="2">The sequence shown here is derived from an EMBL/GenBank/DDBJ whole genome shotgun (WGS) entry which is preliminary data.</text>
</comment>
<evidence type="ECO:0000313" key="2">
    <source>
        <dbReference type="EMBL" id="VEL32159.1"/>
    </source>
</evidence>
<protein>
    <submittedName>
        <fullName evidence="2">Uncharacterized protein</fullName>
    </submittedName>
</protein>
<dbReference type="AlphaFoldDB" id="A0A448XAA8"/>
<sequence>MAFFFQESFQPSLASSSSSKQIECRFLSEEIHQFLPIFLAFFFCGDHFKKTFLPKQHSVVKATHLRRSSKQFKCRFQSSSNHQSLAIIAAFGVRGGRFTDSFQPPLLSSTKSFHTFSAWQLQPSHVVMPTWLDLLPPRLQPRDSTRSYAPSEDRLGLDLSRCQHPQRDSSTGFFRSPSPDRSSARHVYRVPSEVMSSRISDSSTDRSQRE</sequence>